<dbReference type="CDD" id="cd12252">
    <property type="entry name" value="RRM_DbpA"/>
    <property type="match status" value="1"/>
</dbReference>
<feature type="domain" description="Helicase ATP-binding" evidence="14">
    <location>
        <begin position="35"/>
        <end position="206"/>
    </location>
</feature>
<dbReference type="InterPro" id="IPR050547">
    <property type="entry name" value="DEAD_box_RNA_helicases"/>
</dbReference>
<dbReference type="Pfam" id="PF00270">
    <property type="entry name" value="DEAD"/>
    <property type="match status" value="1"/>
</dbReference>
<dbReference type="InterPro" id="IPR014014">
    <property type="entry name" value="RNA_helicase_DEAD_Q_motif"/>
</dbReference>
<evidence type="ECO:0000259" key="15">
    <source>
        <dbReference type="PROSITE" id="PS51194"/>
    </source>
</evidence>
<evidence type="ECO:0000259" key="14">
    <source>
        <dbReference type="PROSITE" id="PS51192"/>
    </source>
</evidence>
<feature type="short sequence motif" description="Q motif" evidence="11">
    <location>
        <begin position="4"/>
        <end position="32"/>
    </location>
</feature>
<feature type="region of interest" description="Disordered" evidence="13">
    <location>
        <begin position="524"/>
        <end position="578"/>
    </location>
</feature>
<proteinExistence type="inferred from homology"/>
<keyword evidence="18" id="KW-1185">Reference proteome</keyword>
<dbReference type="GO" id="GO:0005829">
    <property type="term" value="C:cytosol"/>
    <property type="evidence" value="ECO:0007669"/>
    <property type="project" value="TreeGrafter"/>
</dbReference>
<protein>
    <recommendedName>
        <fullName evidence="10">ATP-dependent RNA helicase CshA</fullName>
        <ecNumber evidence="1">3.6.4.13</ecNumber>
    </recommendedName>
</protein>
<dbReference type="Pfam" id="PF25399">
    <property type="entry name" value="DeaD_dimer"/>
    <property type="match status" value="1"/>
</dbReference>
<dbReference type="AlphaFoldDB" id="A0A1G5RX29"/>
<dbReference type="Pfam" id="PF00271">
    <property type="entry name" value="Helicase_C"/>
    <property type="match status" value="1"/>
</dbReference>
<feature type="domain" description="Helicase C-terminal" evidence="15">
    <location>
        <begin position="217"/>
        <end position="386"/>
    </location>
</feature>
<keyword evidence="3 12" id="KW-0547">Nucleotide-binding</keyword>
<dbReference type="Gene3D" id="3.30.70.330">
    <property type="match status" value="1"/>
</dbReference>
<evidence type="ECO:0000256" key="5">
    <source>
        <dbReference type="ARBA" id="ARBA00022806"/>
    </source>
</evidence>
<keyword evidence="5 12" id="KW-0347">Helicase</keyword>
<evidence type="ECO:0000256" key="2">
    <source>
        <dbReference type="ARBA" id="ARBA00022490"/>
    </source>
</evidence>
<dbReference type="RefSeq" id="WP_092590041.1">
    <property type="nucleotide sequence ID" value="NZ_FMWL01000004.1"/>
</dbReference>
<dbReference type="GO" id="GO:0005524">
    <property type="term" value="F:ATP binding"/>
    <property type="evidence" value="ECO:0007669"/>
    <property type="project" value="UniProtKB-KW"/>
</dbReference>
<dbReference type="OrthoDB" id="9805696at2"/>
<evidence type="ECO:0000256" key="1">
    <source>
        <dbReference type="ARBA" id="ARBA00012552"/>
    </source>
</evidence>
<name>A0A1G5RX29_9FIRM</name>
<dbReference type="PROSITE" id="PS00039">
    <property type="entry name" value="DEAD_ATP_HELICASE"/>
    <property type="match status" value="1"/>
</dbReference>
<accession>A0A1G5RX29</accession>
<reference evidence="17 18" key="1">
    <citation type="submission" date="2016-10" db="EMBL/GenBank/DDBJ databases">
        <authorList>
            <person name="de Groot N.N."/>
        </authorList>
    </citation>
    <scope>NUCLEOTIDE SEQUENCE [LARGE SCALE GENOMIC DNA]</scope>
    <source>
        <strain evidence="17 18">DSM 2784</strain>
    </source>
</reference>
<dbReference type="FunFam" id="3.40.50.300:FF:000108">
    <property type="entry name" value="ATP-dependent RNA helicase RhlE"/>
    <property type="match status" value="1"/>
</dbReference>
<dbReference type="Proteomes" id="UP000199208">
    <property type="component" value="Unassembled WGS sequence"/>
</dbReference>
<evidence type="ECO:0000256" key="6">
    <source>
        <dbReference type="ARBA" id="ARBA00022840"/>
    </source>
</evidence>
<dbReference type="Pfam" id="PF03880">
    <property type="entry name" value="DbpA"/>
    <property type="match status" value="1"/>
</dbReference>
<dbReference type="CDD" id="cd18787">
    <property type="entry name" value="SF2_C_DEAD"/>
    <property type="match status" value="1"/>
</dbReference>
<evidence type="ECO:0000313" key="17">
    <source>
        <dbReference type="EMBL" id="SCZ78418.1"/>
    </source>
</evidence>
<evidence type="ECO:0000256" key="4">
    <source>
        <dbReference type="ARBA" id="ARBA00022801"/>
    </source>
</evidence>
<dbReference type="SUPFAM" id="SSF52540">
    <property type="entry name" value="P-loop containing nucleoside triphosphate hydrolases"/>
    <property type="match status" value="1"/>
</dbReference>
<dbReference type="GO" id="GO:0005840">
    <property type="term" value="C:ribosome"/>
    <property type="evidence" value="ECO:0007669"/>
    <property type="project" value="TreeGrafter"/>
</dbReference>
<dbReference type="PANTHER" id="PTHR47963:SF8">
    <property type="entry name" value="ATP-DEPENDENT RNA HELICASE DEAD"/>
    <property type="match status" value="1"/>
</dbReference>
<keyword evidence="2" id="KW-0963">Cytoplasm</keyword>
<dbReference type="InterPro" id="IPR044742">
    <property type="entry name" value="DEAD/DEAH_RhlB"/>
</dbReference>
<evidence type="ECO:0000256" key="10">
    <source>
        <dbReference type="ARBA" id="ARBA00067932"/>
    </source>
</evidence>
<dbReference type="GO" id="GO:0003724">
    <property type="term" value="F:RNA helicase activity"/>
    <property type="evidence" value="ECO:0007669"/>
    <property type="project" value="UniProtKB-EC"/>
</dbReference>
<dbReference type="Gene3D" id="3.40.50.300">
    <property type="entry name" value="P-loop containing nucleotide triphosphate hydrolases"/>
    <property type="match status" value="2"/>
</dbReference>
<keyword evidence="4 12" id="KW-0378">Hydrolase</keyword>
<feature type="compositionally biased region" description="Basic and acidic residues" evidence="13">
    <location>
        <begin position="524"/>
        <end position="541"/>
    </location>
</feature>
<feature type="domain" description="DEAD-box RNA helicase Q" evidence="16">
    <location>
        <begin position="4"/>
        <end position="32"/>
    </location>
</feature>
<dbReference type="InterPro" id="IPR057325">
    <property type="entry name" value="DeaD_dimer"/>
</dbReference>
<evidence type="ECO:0000256" key="9">
    <source>
        <dbReference type="ARBA" id="ARBA00047984"/>
    </source>
</evidence>
<dbReference type="PROSITE" id="PS51192">
    <property type="entry name" value="HELICASE_ATP_BIND_1"/>
    <property type="match status" value="1"/>
</dbReference>
<evidence type="ECO:0000313" key="18">
    <source>
        <dbReference type="Proteomes" id="UP000199208"/>
    </source>
</evidence>
<dbReference type="STRING" id="1120920.SAMN03080599_01256"/>
<dbReference type="CDD" id="cd00268">
    <property type="entry name" value="DEADc"/>
    <property type="match status" value="1"/>
</dbReference>
<dbReference type="SMART" id="SM00490">
    <property type="entry name" value="HELICc"/>
    <property type="match status" value="1"/>
</dbReference>
<dbReference type="InterPro" id="IPR027417">
    <property type="entry name" value="P-loop_NTPase"/>
</dbReference>
<evidence type="ECO:0000259" key="16">
    <source>
        <dbReference type="PROSITE" id="PS51195"/>
    </source>
</evidence>
<dbReference type="GO" id="GO:0009409">
    <property type="term" value="P:response to cold"/>
    <property type="evidence" value="ECO:0007669"/>
    <property type="project" value="TreeGrafter"/>
</dbReference>
<dbReference type="PANTHER" id="PTHR47963">
    <property type="entry name" value="DEAD-BOX ATP-DEPENDENT RNA HELICASE 47, MITOCHONDRIAL"/>
    <property type="match status" value="1"/>
</dbReference>
<evidence type="ECO:0000256" key="12">
    <source>
        <dbReference type="RuleBase" id="RU000492"/>
    </source>
</evidence>
<evidence type="ECO:0000256" key="3">
    <source>
        <dbReference type="ARBA" id="ARBA00022741"/>
    </source>
</evidence>
<dbReference type="InterPro" id="IPR001650">
    <property type="entry name" value="Helicase_C-like"/>
</dbReference>
<dbReference type="EC" id="3.6.4.13" evidence="1"/>
<organism evidence="17 18">
    <name type="scientific">Acidaminobacter hydrogenoformans DSM 2784</name>
    <dbReference type="NCBI Taxonomy" id="1120920"/>
    <lineage>
        <taxon>Bacteria</taxon>
        <taxon>Bacillati</taxon>
        <taxon>Bacillota</taxon>
        <taxon>Clostridia</taxon>
        <taxon>Peptostreptococcales</taxon>
        <taxon>Acidaminobacteraceae</taxon>
        <taxon>Acidaminobacter</taxon>
    </lineage>
</organism>
<keyword evidence="7" id="KW-0346">Stress response</keyword>
<comment type="catalytic activity">
    <reaction evidence="9">
        <text>ATP + H2O = ADP + phosphate + H(+)</text>
        <dbReference type="Rhea" id="RHEA:13065"/>
        <dbReference type="ChEBI" id="CHEBI:15377"/>
        <dbReference type="ChEBI" id="CHEBI:15378"/>
        <dbReference type="ChEBI" id="CHEBI:30616"/>
        <dbReference type="ChEBI" id="CHEBI:43474"/>
        <dbReference type="ChEBI" id="CHEBI:456216"/>
        <dbReference type="EC" id="3.6.4.13"/>
    </reaction>
</comment>
<sequence length="578" mass="65000">MEPIKFSSFNCSEEILKAVSDMGFEEATPIQAQSIPFILEGKDIIGQAQTGTGKTAAFGIPLLEKIDARNKQPQALVLCPTRELAIQVAEEIGRLGKYIRGIKSVPIYGGQPIDRQIRVLRSGAQIVIGTPGRVIDHLKRGTLKLHEIKYLVLDEADEMLNMGFVEDIEEILKTVPEERQTVLFSATMPKAILNITKRYQRDPELVKVVHKELTSTNVEQFYLEVHFRDRVEVLSRLLDMYQPKLSLAFCNTKKKVDEVTAQLQTRGFSCDKIHGDMKQQQRDAVMDRFRTGAIELLIATDVAARGLDITGVECVFNVDVPQDEEYYVHRIGRTGRAGKDGMSFTFVSGKEFLLMKDVMRYTAKKIQRHEIPSIADIEEIKAKELVEKIKLEGESGGLEKYYTILETMAEEGMTSLEAAAILMKMELERYKVESSNLCEIGGGSFGDTGAGNGMVRLFINVGKNISLEPRDVIKWITTETTVTGEQVGNIDIYENFSFVEVPEPRANEVFEILKNAKLKGKRVRIDKARGRSSENRYDRKPQGGKTYKGREARHAHSGEKSHSSASSDRPKRKYKPAE</sequence>
<dbReference type="PROSITE" id="PS51195">
    <property type="entry name" value="Q_MOTIF"/>
    <property type="match status" value="1"/>
</dbReference>
<dbReference type="PROSITE" id="PS51194">
    <property type="entry name" value="HELICASE_CTER"/>
    <property type="match status" value="1"/>
</dbReference>
<feature type="compositionally biased region" description="Basic and acidic residues" evidence="13">
    <location>
        <begin position="548"/>
        <end position="562"/>
    </location>
</feature>
<dbReference type="InterPro" id="IPR012677">
    <property type="entry name" value="Nucleotide-bd_a/b_plait_sf"/>
</dbReference>
<dbReference type="GO" id="GO:0033592">
    <property type="term" value="F:RNA strand annealing activity"/>
    <property type="evidence" value="ECO:0007669"/>
    <property type="project" value="TreeGrafter"/>
</dbReference>
<evidence type="ECO:0000256" key="13">
    <source>
        <dbReference type="SAM" id="MobiDB-lite"/>
    </source>
</evidence>
<dbReference type="EMBL" id="FMWL01000004">
    <property type="protein sequence ID" value="SCZ78418.1"/>
    <property type="molecule type" value="Genomic_DNA"/>
</dbReference>
<keyword evidence="6 12" id="KW-0067">ATP-binding</keyword>
<dbReference type="InterPro" id="IPR000629">
    <property type="entry name" value="RNA-helicase_DEAD-box_CS"/>
</dbReference>
<evidence type="ECO:0000256" key="7">
    <source>
        <dbReference type="ARBA" id="ARBA00023016"/>
    </source>
</evidence>
<comment type="similarity">
    <text evidence="8 12">Belongs to the DEAD box helicase family.</text>
</comment>
<evidence type="ECO:0000256" key="8">
    <source>
        <dbReference type="ARBA" id="ARBA00038437"/>
    </source>
</evidence>
<dbReference type="InterPro" id="IPR005580">
    <property type="entry name" value="DbpA/CsdA_RNA-bd_dom"/>
</dbReference>
<dbReference type="InterPro" id="IPR014001">
    <property type="entry name" value="Helicase_ATP-bd"/>
</dbReference>
<evidence type="ECO:0000256" key="11">
    <source>
        <dbReference type="PROSITE-ProRule" id="PRU00552"/>
    </source>
</evidence>
<dbReference type="SMART" id="SM00487">
    <property type="entry name" value="DEXDc"/>
    <property type="match status" value="1"/>
</dbReference>
<gene>
    <name evidence="17" type="ORF">SAMN03080599_01256</name>
</gene>
<dbReference type="InterPro" id="IPR011545">
    <property type="entry name" value="DEAD/DEAH_box_helicase_dom"/>
</dbReference>
<dbReference type="GO" id="GO:0016787">
    <property type="term" value="F:hydrolase activity"/>
    <property type="evidence" value="ECO:0007669"/>
    <property type="project" value="UniProtKB-KW"/>
</dbReference>